<dbReference type="InterPro" id="IPR005519">
    <property type="entry name" value="Acid_phosphat_B-like"/>
</dbReference>
<dbReference type="PANTHER" id="PTHR31284:SF19">
    <property type="entry name" value="VEGETATIVE STORAGE PROTEIN 1-RELATED"/>
    <property type="match status" value="1"/>
</dbReference>
<accession>A0AA41VHD5</accession>
<dbReference type="AlphaFoldDB" id="A0AA41VHD5"/>
<dbReference type="InterPro" id="IPR023214">
    <property type="entry name" value="HAD_sf"/>
</dbReference>
<evidence type="ECO:0008006" key="4">
    <source>
        <dbReference type="Google" id="ProtNLM"/>
    </source>
</evidence>
<reference evidence="2" key="1">
    <citation type="submission" date="2022-03" db="EMBL/GenBank/DDBJ databases">
        <title>A functionally conserved STORR gene fusion in Papaver species that diverged 16.8 million years ago.</title>
        <authorList>
            <person name="Catania T."/>
        </authorList>
    </citation>
    <scope>NUCLEOTIDE SEQUENCE</scope>
    <source>
        <strain evidence="2">S-191538</strain>
    </source>
</reference>
<dbReference type="Gene3D" id="3.40.50.1000">
    <property type="entry name" value="HAD superfamily/HAD-like"/>
    <property type="match status" value="1"/>
</dbReference>
<organism evidence="2 3">
    <name type="scientific">Papaver nudicaule</name>
    <name type="common">Iceland poppy</name>
    <dbReference type="NCBI Taxonomy" id="74823"/>
    <lineage>
        <taxon>Eukaryota</taxon>
        <taxon>Viridiplantae</taxon>
        <taxon>Streptophyta</taxon>
        <taxon>Embryophyta</taxon>
        <taxon>Tracheophyta</taxon>
        <taxon>Spermatophyta</taxon>
        <taxon>Magnoliopsida</taxon>
        <taxon>Ranunculales</taxon>
        <taxon>Papaveraceae</taxon>
        <taxon>Papaveroideae</taxon>
        <taxon>Papaver</taxon>
    </lineage>
</organism>
<gene>
    <name evidence="2" type="ORF">MKW94_027329</name>
</gene>
<evidence type="ECO:0000256" key="1">
    <source>
        <dbReference type="ARBA" id="ARBA00022729"/>
    </source>
</evidence>
<proteinExistence type="predicted"/>
<evidence type="ECO:0000313" key="3">
    <source>
        <dbReference type="Proteomes" id="UP001177140"/>
    </source>
</evidence>
<protein>
    <recommendedName>
        <fullName evidence="4">Acid phosphatase</fullName>
    </recommendedName>
</protein>
<dbReference type="PANTHER" id="PTHR31284">
    <property type="entry name" value="ACID PHOSPHATASE-LIKE PROTEIN"/>
    <property type="match status" value="1"/>
</dbReference>
<dbReference type="InterPro" id="IPR036412">
    <property type="entry name" value="HAD-like_sf"/>
</dbReference>
<evidence type="ECO:0000313" key="2">
    <source>
        <dbReference type="EMBL" id="MCL7041301.1"/>
    </source>
</evidence>
<keyword evidence="3" id="KW-1185">Reference proteome</keyword>
<dbReference type="EMBL" id="JAJJMA010222411">
    <property type="protein sequence ID" value="MCL7041301.1"/>
    <property type="molecule type" value="Genomic_DNA"/>
</dbReference>
<keyword evidence="1" id="KW-0732">Signal</keyword>
<dbReference type="CDD" id="cd07535">
    <property type="entry name" value="HAD_VSP"/>
    <property type="match status" value="1"/>
</dbReference>
<comment type="caution">
    <text evidence="2">The sequence shown here is derived from an EMBL/GenBank/DDBJ whole genome shotgun (WGS) entry which is preliminary data.</text>
</comment>
<dbReference type="SUPFAM" id="SSF56784">
    <property type="entry name" value="HAD-like"/>
    <property type="match status" value="1"/>
</dbReference>
<sequence length="183" mass="20741">MLGQYYRRDFRFVTLEAEEYAKSINLTGDGKDIWVFDIDETTLSGLPYYAAHGFGAQPFNGTAFNAWAETATAPALPEGLKLYNRLLSLGFKVVFITGRPEKQRGITRKNLLAAGYRKWEKLLLRQPSDVMKASVVYKSEQRANLEKQGYRIQGNIGDQWSDLLGTNIGARTFKLPDPLYYIS</sequence>
<dbReference type="Pfam" id="PF03767">
    <property type="entry name" value="Acid_phosphat_B"/>
    <property type="match status" value="1"/>
</dbReference>
<name>A0AA41VHD5_PAPNU</name>
<dbReference type="Proteomes" id="UP001177140">
    <property type="component" value="Unassembled WGS sequence"/>
</dbReference>